<dbReference type="InterPro" id="IPR001357">
    <property type="entry name" value="BRCT_dom"/>
</dbReference>
<feature type="domain" description="BRCT" evidence="1">
    <location>
        <begin position="280"/>
        <end position="370"/>
    </location>
</feature>
<dbReference type="CDD" id="cd17748">
    <property type="entry name" value="BRCT_DNA_ligase_like"/>
    <property type="match status" value="1"/>
</dbReference>
<dbReference type="Gene3D" id="3.40.50.10190">
    <property type="entry name" value="BRCT domain"/>
    <property type="match status" value="1"/>
</dbReference>
<dbReference type="SUPFAM" id="SSF52113">
    <property type="entry name" value="BRCT domain"/>
    <property type="match status" value="1"/>
</dbReference>
<evidence type="ECO:0000313" key="3">
    <source>
        <dbReference type="Proteomes" id="UP001595665"/>
    </source>
</evidence>
<dbReference type="InterPro" id="IPR036420">
    <property type="entry name" value="BRCT_dom_sf"/>
</dbReference>
<comment type="caution">
    <text evidence="2">The sequence shown here is derived from an EMBL/GenBank/DDBJ whole genome shotgun (WGS) entry which is preliminary data.</text>
</comment>
<name>A0ABV7PJE0_9BURK</name>
<protein>
    <recommendedName>
        <fullName evidence="1">BRCT domain-containing protein</fullName>
    </recommendedName>
</protein>
<organism evidence="2 3">
    <name type="scientific">Massilia haematophila</name>
    <dbReference type="NCBI Taxonomy" id="457923"/>
    <lineage>
        <taxon>Bacteria</taxon>
        <taxon>Pseudomonadati</taxon>
        <taxon>Pseudomonadota</taxon>
        <taxon>Betaproteobacteria</taxon>
        <taxon>Burkholderiales</taxon>
        <taxon>Oxalobacteraceae</taxon>
        <taxon>Telluria group</taxon>
        <taxon>Massilia</taxon>
    </lineage>
</organism>
<dbReference type="PROSITE" id="PS50172">
    <property type="entry name" value="BRCT"/>
    <property type="match status" value="1"/>
</dbReference>
<evidence type="ECO:0000313" key="2">
    <source>
        <dbReference type="EMBL" id="MFC3457636.1"/>
    </source>
</evidence>
<keyword evidence="3" id="KW-1185">Reference proteome</keyword>
<dbReference type="Gene3D" id="3.30.70.2330">
    <property type="match status" value="1"/>
</dbReference>
<proteinExistence type="predicted"/>
<dbReference type="RefSeq" id="WP_379733969.1">
    <property type="nucleotide sequence ID" value="NZ_JBHRVV010000001.1"/>
</dbReference>
<dbReference type="EMBL" id="JBHRVV010000001">
    <property type="protein sequence ID" value="MFC3457636.1"/>
    <property type="molecule type" value="Genomic_DNA"/>
</dbReference>
<dbReference type="Proteomes" id="UP001595665">
    <property type="component" value="Unassembled WGS sequence"/>
</dbReference>
<accession>A0ABV7PJE0</accession>
<sequence length="370" mass="41088">MIFLANPLRYHNWLYNDQAHLRIRIDMNPVLDIPIITGPGLFNIGVAGCDRYLQSFKNVCDPVHTDAVDMVVQAHLTLEDTNPIDDSAVAISVSGHVVGYLPRPTALDFRKAIEVGDLTEYKVFECRARIRSDGQSARERQGLYAVWLDLPQDDDVQPPAATTPTPVDESLIRVYRRTATADRQIDELIGIVKGVMADGMVTQGEVEFLLRWIETKRQAANLWPAKALYPRLAQVAAKGFMTLHEEGEMLDLLMKTVGGNTAPQAGFASNSSKLPLTEPAASLSFEGRAFCFTGAFHSGTRDWCHEQVTNRGGRSIGNITRKLDYLVVGDIGNEAWAHSTHGRKIEKAIEYNSAGCRIAIVSEEHWYSHL</sequence>
<reference evidence="3" key="1">
    <citation type="journal article" date="2019" name="Int. J. Syst. Evol. Microbiol.">
        <title>The Global Catalogue of Microorganisms (GCM) 10K type strain sequencing project: providing services to taxonomists for standard genome sequencing and annotation.</title>
        <authorList>
            <consortium name="The Broad Institute Genomics Platform"/>
            <consortium name="The Broad Institute Genome Sequencing Center for Infectious Disease"/>
            <person name="Wu L."/>
            <person name="Ma J."/>
        </authorList>
    </citation>
    <scope>NUCLEOTIDE SEQUENCE [LARGE SCALE GENOMIC DNA]</scope>
    <source>
        <strain evidence="3">CCM 7480</strain>
    </source>
</reference>
<evidence type="ECO:0000259" key="1">
    <source>
        <dbReference type="PROSITE" id="PS50172"/>
    </source>
</evidence>
<gene>
    <name evidence="2" type="ORF">ACFOPH_05170</name>
</gene>